<dbReference type="HOGENOM" id="CLU_041824_2_0_1"/>
<dbReference type="Gene3D" id="1.25.40.540">
    <property type="entry name" value="TAP42-like family"/>
    <property type="match status" value="1"/>
</dbReference>
<dbReference type="EMBL" id="KL142385">
    <property type="protein sequence ID" value="KDR73530.1"/>
    <property type="molecule type" value="Genomic_DNA"/>
</dbReference>
<evidence type="ECO:0000256" key="1">
    <source>
        <dbReference type="SAM" id="MobiDB-lite"/>
    </source>
</evidence>
<dbReference type="PANTHER" id="PTHR10933:SF9">
    <property type="entry name" value="IMMUNOGLOBULIN-BINDING PROTEIN 1"/>
    <property type="match status" value="1"/>
</dbReference>
<keyword evidence="3" id="KW-1185">Reference proteome</keyword>
<dbReference type="Pfam" id="PF04177">
    <property type="entry name" value="TAP42"/>
    <property type="match status" value="1"/>
</dbReference>
<dbReference type="AlphaFoldDB" id="A0A067SRG8"/>
<dbReference type="Proteomes" id="UP000027222">
    <property type="component" value="Unassembled WGS sequence"/>
</dbReference>
<dbReference type="STRING" id="685588.A0A067SRG8"/>
<dbReference type="GO" id="GO:0051721">
    <property type="term" value="F:protein phosphatase 2A binding"/>
    <property type="evidence" value="ECO:0007669"/>
    <property type="project" value="TreeGrafter"/>
</dbReference>
<organism evidence="2 3">
    <name type="scientific">Galerina marginata (strain CBS 339.88)</name>
    <dbReference type="NCBI Taxonomy" id="685588"/>
    <lineage>
        <taxon>Eukaryota</taxon>
        <taxon>Fungi</taxon>
        <taxon>Dikarya</taxon>
        <taxon>Basidiomycota</taxon>
        <taxon>Agaricomycotina</taxon>
        <taxon>Agaricomycetes</taxon>
        <taxon>Agaricomycetidae</taxon>
        <taxon>Agaricales</taxon>
        <taxon>Agaricineae</taxon>
        <taxon>Strophariaceae</taxon>
        <taxon>Galerina</taxon>
    </lineage>
</organism>
<dbReference type="GO" id="GO:0035303">
    <property type="term" value="P:regulation of dephosphorylation"/>
    <property type="evidence" value="ECO:0007669"/>
    <property type="project" value="TreeGrafter"/>
</dbReference>
<dbReference type="OrthoDB" id="10261753at2759"/>
<dbReference type="InterPro" id="IPR038511">
    <property type="entry name" value="TAP42/TAP46-like_sf"/>
</dbReference>
<feature type="region of interest" description="Disordered" evidence="1">
    <location>
        <begin position="354"/>
        <end position="391"/>
    </location>
</feature>
<sequence length="391" mass="44157">MSLSLPALFTRILNATTKLTNLPTIENETQELVGECLKDLRNLHSRVVELSMFSPNETLDDIATRDLVYLVVPYVFAEVQGRVKTPARTDRMNSLVQVEKYLKNFIDLLEKYDLVPDEERSLFDRKTADVADFGKRRELKINQYKKEKELKSRIETIRKRTGQIPPSYELPTDLDLVVSLLPSASPKATKSEEELDSETDEILRETTLLLLRLFYAHASSQLQTMEHELDLLRHAPPSPIIGPPDDDDRNKKRKEEDNEWKLDIPVPGGPDGKGPLMDADGRPLRPFTILPSDAGERARLQAQVFGPGYRLPTMSIDEYLEIERQRGNIITGGGPASQAAPTSSEQLAIEAEMDGTADGELKEETKRQKDENWARYTDENPRGAGNTMNRG</sequence>
<name>A0A067SRG8_GALM3</name>
<dbReference type="PANTHER" id="PTHR10933">
    <property type="entry name" value="IMMUNOGLOBULIN-BINDING PROTEIN 1"/>
    <property type="match status" value="1"/>
</dbReference>
<evidence type="ECO:0000313" key="3">
    <source>
        <dbReference type="Proteomes" id="UP000027222"/>
    </source>
</evidence>
<accession>A0A067SRG8</accession>
<proteinExistence type="predicted"/>
<dbReference type="GO" id="GO:0005829">
    <property type="term" value="C:cytosol"/>
    <property type="evidence" value="ECO:0007669"/>
    <property type="project" value="TreeGrafter"/>
</dbReference>
<feature type="region of interest" description="Disordered" evidence="1">
    <location>
        <begin position="234"/>
        <end position="272"/>
    </location>
</feature>
<reference evidence="3" key="1">
    <citation type="journal article" date="2014" name="Proc. Natl. Acad. Sci. U.S.A.">
        <title>Extensive sampling of basidiomycete genomes demonstrates inadequacy of the white-rot/brown-rot paradigm for wood decay fungi.</title>
        <authorList>
            <person name="Riley R."/>
            <person name="Salamov A.A."/>
            <person name="Brown D.W."/>
            <person name="Nagy L.G."/>
            <person name="Floudas D."/>
            <person name="Held B.W."/>
            <person name="Levasseur A."/>
            <person name="Lombard V."/>
            <person name="Morin E."/>
            <person name="Otillar R."/>
            <person name="Lindquist E.A."/>
            <person name="Sun H."/>
            <person name="LaButti K.M."/>
            <person name="Schmutz J."/>
            <person name="Jabbour D."/>
            <person name="Luo H."/>
            <person name="Baker S.E."/>
            <person name="Pisabarro A.G."/>
            <person name="Walton J.D."/>
            <person name="Blanchette R.A."/>
            <person name="Henrissat B."/>
            <person name="Martin F."/>
            <person name="Cullen D."/>
            <person name="Hibbett D.S."/>
            <person name="Grigoriev I.V."/>
        </authorList>
    </citation>
    <scope>NUCLEOTIDE SEQUENCE [LARGE SCALE GENOMIC DNA]</scope>
    <source>
        <strain evidence="3">CBS 339.88</strain>
    </source>
</reference>
<gene>
    <name evidence="2" type="ORF">GALMADRAFT_616131</name>
</gene>
<dbReference type="GO" id="GO:0009966">
    <property type="term" value="P:regulation of signal transduction"/>
    <property type="evidence" value="ECO:0007669"/>
    <property type="project" value="InterPro"/>
</dbReference>
<feature type="compositionally biased region" description="Basic and acidic residues" evidence="1">
    <location>
        <begin position="359"/>
        <end position="381"/>
    </location>
</feature>
<dbReference type="InterPro" id="IPR007304">
    <property type="entry name" value="TAP46-like"/>
</dbReference>
<evidence type="ECO:0008006" key="4">
    <source>
        <dbReference type="Google" id="ProtNLM"/>
    </source>
</evidence>
<feature type="compositionally biased region" description="Basic and acidic residues" evidence="1">
    <location>
        <begin position="248"/>
        <end position="262"/>
    </location>
</feature>
<protein>
    <recommendedName>
        <fullName evidence="4">TAP42-like protein</fullName>
    </recommendedName>
</protein>
<evidence type="ECO:0000313" key="2">
    <source>
        <dbReference type="EMBL" id="KDR73530.1"/>
    </source>
</evidence>